<keyword evidence="2" id="KW-1185">Reference proteome</keyword>
<evidence type="ECO:0000313" key="1">
    <source>
        <dbReference type="EMBL" id="CAG5059162.1"/>
    </source>
</evidence>
<protein>
    <submittedName>
        <fullName evidence="1">(apollo) hypothetical protein</fullName>
    </submittedName>
</protein>
<comment type="caution">
    <text evidence="1">The sequence shown here is derived from an EMBL/GenBank/DDBJ whole genome shotgun (WGS) entry which is preliminary data.</text>
</comment>
<reference evidence="1" key="1">
    <citation type="submission" date="2021-04" db="EMBL/GenBank/DDBJ databases">
        <authorList>
            <person name="Tunstrom K."/>
        </authorList>
    </citation>
    <scope>NUCLEOTIDE SEQUENCE</scope>
</reference>
<organism evidence="1 2">
    <name type="scientific">Parnassius apollo</name>
    <name type="common">Apollo butterfly</name>
    <name type="synonym">Papilio apollo</name>
    <dbReference type="NCBI Taxonomy" id="110799"/>
    <lineage>
        <taxon>Eukaryota</taxon>
        <taxon>Metazoa</taxon>
        <taxon>Ecdysozoa</taxon>
        <taxon>Arthropoda</taxon>
        <taxon>Hexapoda</taxon>
        <taxon>Insecta</taxon>
        <taxon>Pterygota</taxon>
        <taxon>Neoptera</taxon>
        <taxon>Endopterygota</taxon>
        <taxon>Lepidoptera</taxon>
        <taxon>Glossata</taxon>
        <taxon>Ditrysia</taxon>
        <taxon>Papilionoidea</taxon>
        <taxon>Papilionidae</taxon>
        <taxon>Parnassiinae</taxon>
        <taxon>Parnassini</taxon>
        <taxon>Parnassius</taxon>
        <taxon>Parnassius</taxon>
    </lineage>
</organism>
<evidence type="ECO:0000313" key="2">
    <source>
        <dbReference type="Proteomes" id="UP000691718"/>
    </source>
</evidence>
<dbReference type="AlphaFoldDB" id="A0A8S3Y9J1"/>
<accession>A0A8S3Y9J1</accession>
<dbReference type="EMBL" id="CAJQZP010001697">
    <property type="protein sequence ID" value="CAG5059162.1"/>
    <property type="molecule type" value="Genomic_DNA"/>
</dbReference>
<gene>
    <name evidence="1" type="ORF">PAPOLLO_LOCUS27902</name>
</gene>
<dbReference type="OrthoDB" id="6614360at2759"/>
<sequence>MDIIFFDVNDERYFNYIFAYQILYKPIFANTFACLTTLRWSFEIFATSQIENLIHTIENAERYIKYEMDVYNCDRNEAFERFFKNYVRHHNLIIRVHPVSTPIQRRNPGVIQGLRHRNLCGTKIIAE</sequence>
<name>A0A8S3Y9J1_PARAO</name>
<proteinExistence type="predicted"/>
<dbReference type="Proteomes" id="UP000691718">
    <property type="component" value="Unassembled WGS sequence"/>
</dbReference>